<proteinExistence type="predicted"/>
<evidence type="ECO:0000313" key="2">
    <source>
        <dbReference type="Proteomes" id="UP000663722"/>
    </source>
</evidence>
<evidence type="ECO:0000313" key="1">
    <source>
        <dbReference type="EMBL" id="QTA93525.1"/>
    </source>
</evidence>
<evidence type="ECO:0008006" key="3">
    <source>
        <dbReference type="Google" id="ProtNLM"/>
    </source>
</evidence>
<reference evidence="1" key="1">
    <citation type="journal article" date="2021" name="Microb. Physiol.">
        <title>Proteogenomic Insights into the Physiology of Marine, Sulfate-Reducing, Filamentous Desulfonema limicola and Desulfonema magnum.</title>
        <authorList>
            <person name="Schnaars V."/>
            <person name="Wohlbrand L."/>
            <person name="Scheve S."/>
            <person name="Hinrichs C."/>
            <person name="Reinhardt R."/>
            <person name="Rabus R."/>
        </authorList>
    </citation>
    <scope>NUCLEOTIDE SEQUENCE</scope>
    <source>
        <strain evidence="1">4be13</strain>
    </source>
</reference>
<dbReference type="EMBL" id="CP061800">
    <property type="protein sequence ID" value="QTA93525.1"/>
    <property type="molecule type" value="Genomic_DNA"/>
</dbReference>
<dbReference type="RefSeq" id="WP_207680429.1">
    <property type="nucleotide sequence ID" value="NZ_CP061800.1"/>
</dbReference>
<sequence length="85" mass="9803">MKYPSCFGVLDIVFPKGEDDLRHTPEDCLACEHKTECLKTAMGRSDGLKVREEVIDRAYDSGMISFLERWSKKKVIHRKKKEKGS</sequence>
<dbReference type="AlphaFoldDB" id="A0A975GTW0"/>
<keyword evidence="2" id="KW-1185">Reference proteome</keyword>
<organism evidence="1 2">
    <name type="scientific">Desulfonema magnum</name>
    <dbReference type="NCBI Taxonomy" id="45655"/>
    <lineage>
        <taxon>Bacteria</taxon>
        <taxon>Pseudomonadati</taxon>
        <taxon>Thermodesulfobacteriota</taxon>
        <taxon>Desulfobacteria</taxon>
        <taxon>Desulfobacterales</taxon>
        <taxon>Desulfococcaceae</taxon>
        <taxon>Desulfonema</taxon>
    </lineage>
</organism>
<dbReference type="KEGG" id="dmm:dnm_096270"/>
<accession>A0A975GTW0</accession>
<protein>
    <recommendedName>
        <fullName evidence="3">4Fe-4S Wbl-type domain-containing protein</fullName>
    </recommendedName>
</protein>
<gene>
    <name evidence="1" type="ORF">dnm_096270</name>
</gene>
<dbReference type="Proteomes" id="UP000663722">
    <property type="component" value="Chromosome"/>
</dbReference>
<name>A0A975GTW0_9BACT</name>